<feature type="transmembrane region" description="Helical" evidence="1">
    <location>
        <begin position="110"/>
        <end position="127"/>
    </location>
</feature>
<evidence type="ECO:0000313" key="3">
    <source>
        <dbReference type="Proteomes" id="UP001595803"/>
    </source>
</evidence>
<name>A0ABV7ZDR4_9DEIO</name>
<comment type="caution">
    <text evidence="2">The sequence shown here is derived from an EMBL/GenBank/DDBJ whole genome shotgun (WGS) entry which is preliminary data.</text>
</comment>
<accession>A0ABV7ZDR4</accession>
<dbReference type="InterPro" id="IPR009781">
    <property type="entry name" value="DUF1345"/>
</dbReference>
<proteinExistence type="predicted"/>
<sequence>MTRSATRPHALLRLLVGVAAGLAAGLLTPREWFLDARLVIGWITFCITLMAQLWPMMMRAGPARTRELARREDDSRAVAGSVTLTAAVVSLVGVGFLLSDAHRTTGTAEILLTGLAVATVAASWLLVQTEYTLHYARRYYRDGRGVRFAHGAGELDEPTYWDFAYLAVTIGMTYQVSDTDLNTRNMRRLLLGHALLSFIFGTVIIAATINGIAGLIQ</sequence>
<feature type="transmembrane region" description="Helical" evidence="1">
    <location>
        <begin position="194"/>
        <end position="216"/>
    </location>
</feature>
<gene>
    <name evidence="2" type="ORF">ACFOSB_20345</name>
</gene>
<keyword evidence="3" id="KW-1185">Reference proteome</keyword>
<keyword evidence="1" id="KW-0472">Membrane</keyword>
<protein>
    <submittedName>
        <fullName evidence="2">DUF1345 domain-containing protein</fullName>
    </submittedName>
</protein>
<reference evidence="3" key="1">
    <citation type="journal article" date="2019" name="Int. J. Syst. Evol. Microbiol.">
        <title>The Global Catalogue of Microorganisms (GCM) 10K type strain sequencing project: providing services to taxonomists for standard genome sequencing and annotation.</title>
        <authorList>
            <consortium name="The Broad Institute Genomics Platform"/>
            <consortium name="The Broad Institute Genome Sequencing Center for Infectious Disease"/>
            <person name="Wu L."/>
            <person name="Ma J."/>
        </authorList>
    </citation>
    <scope>NUCLEOTIDE SEQUENCE [LARGE SCALE GENOMIC DNA]</scope>
    <source>
        <strain evidence="3">CCTCC AB 2017081</strain>
    </source>
</reference>
<evidence type="ECO:0000313" key="2">
    <source>
        <dbReference type="EMBL" id="MFC3835218.1"/>
    </source>
</evidence>
<organism evidence="2 3">
    <name type="scientific">Deinococcus rufus</name>
    <dbReference type="NCBI Taxonomy" id="2136097"/>
    <lineage>
        <taxon>Bacteria</taxon>
        <taxon>Thermotogati</taxon>
        <taxon>Deinococcota</taxon>
        <taxon>Deinococci</taxon>
        <taxon>Deinococcales</taxon>
        <taxon>Deinococcaceae</taxon>
        <taxon>Deinococcus</taxon>
    </lineage>
</organism>
<dbReference type="EMBL" id="JBHRZG010000024">
    <property type="protein sequence ID" value="MFC3835218.1"/>
    <property type="molecule type" value="Genomic_DNA"/>
</dbReference>
<dbReference type="RefSeq" id="WP_295822066.1">
    <property type="nucleotide sequence ID" value="NZ_JBHRZG010000024.1"/>
</dbReference>
<evidence type="ECO:0000256" key="1">
    <source>
        <dbReference type="SAM" id="Phobius"/>
    </source>
</evidence>
<keyword evidence="1" id="KW-0812">Transmembrane</keyword>
<feature type="transmembrane region" description="Helical" evidence="1">
    <location>
        <begin position="77"/>
        <end position="98"/>
    </location>
</feature>
<keyword evidence="1" id="KW-1133">Transmembrane helix</keyword>
<dbReference type="Pfam" id="PF07077">
    <property type="entry name" value="DUF1345"/>
    <property type="match status" value="1"/>
</dbReference>
<feature type="transmembrane region" description="Helical" evidence="1">
    <location>
        <begin position="39"/>
        <end position="56"/>
    </location>
</feature>
<dbReference type="Proteomes" id="UP001595803">
    <property type="component" value="Unassembled WGS sequence"/>
</dbReference>